<protein>
    <submittedName>
        <fullName evidence="2">Uncharacterized protein</fullName>
    </submittedName>
</protein>
<dbReference type="OrthoDB" id="243450at2"/>
<accession>A0A518GBQ7</accession>
<dbReference type="RefSeq" id="WP_145081921.1">
    <property type="nucleotide sequence ID" value="NZ_CP036298.1"/>
</dbReference>
<keyword evidence="3" id="KW-1185">Reference proteome</keyword>
<evidence type="ECO:0000313" key="2">
    <source>
        <dbReference type="EMBL" id="QDV26052.1"/>
    </source>
</evidence>
<feature type="signal peptide" evidence="1">
    <location>
        <begin position="1"/>
        <end position="35"/>
    </location>
</feature>
<evidence type="ECO:0000256" key="1">
    <source>
        <dbReference type="SAM" id="SignalP"/>
    </source>
</evidence>
<reference evidence="2 3" key="1">
    <citation type="submission" date="2019-02" db="EMBL/GenBank/DDBJ databases">
        <title>Deep-cultivation of Planctomycetes and their phenomic and genomic characterization uncovers novel biology.</title>
        <authorList>
            <person name="Wiegand S."/>
            <person name="Jogler M."/>
            <person name="Boedeker C."/>
            <person name="Pinto D."/>
            <person name="Vollmers J."/>
            <person name="Rivas-Marin E."/>
            <person name="Kohn T."/>
            <person name="Peeters S.H."/>
            <person name="Heuer A."/>
            <person name="Rast P."/>
            <person name="Oberbeckmann S."/>
            <person name="Bunk B."/>
            <person name="Jeske O."/>
            <person name="Meyerdierks A."/>
            <person name="Storesund J.E."/>
            <person name="Kallscheuer N."/>
            <person name="Luecker S."/>
            <person name="Lage O.M."/>
            <person name="Pohl T."/>
            <person name="Merkel B.J."/>
            <person name="Hornburger P."/>
            <person name="Mueller R.-W."/>
            <person name="Bruemmer F."/>
            <person name="Labrenz M."/>
            <person name="Spormann A.M."/>
            <person name="Op den Camp H."/>
            <person name="Overmann J."/>
            <person name="Amann R."/>
            <person name="Jetten M.S.M."/>
            <person name="Mascher T."/>
            <person name="Medema M.H."/>
            <person name="Devos D.P."/>
            <person name="Kaster A.-K."/>
            <person name="Ovreas L."/>
            <person name="Rohde M."/>
            <person name="Galperin M.Y."/>
            <person name="Jogler C."/>
        </authorList>
    </citation>
    <scope>NUCLEOTIDE SEQUENCE [LARGE SCALE GENOMIC DNA]</scope>
    <source>
        <strain evidence="2 3">Q31a</strain>
    </source>
</reference>
<name>A0A518GBQ7_9BACT</name>
<keyword evidence="1" id="KW-0732">Signal</keyword>
<dbReference type="KEGG" id="ahel:Q31a_44230"/>
<dbReference type="AlphaFoldDB" id="A0A518GBQ7"/>
<evidence type="ECO:0000313" key="3">
    <source>
        <dbReference type="Proteomes" id="UP000318017"/>
    </source>
</evidence>
<proteinExistence type="predicted"/>
<organism evidence="2 3">
    <name type="scientific">Aureliella helgolandensis</name>
    <dbReference type="NCBI Taxonomy" id="2527968"/>
    <lineage>
        <taxon>Bacteria</taxon>
        <taxon>Pseudomonadati</taxon>
        <taxon>Planctomycetota</taxon>
        <taxon>Planctomycetia</taxon>
        <taxon>Pirellulales</taxon>
        <taxon>Pirellulaceae</taxon>
        <taxon>Aureliella</taxon>
    </lineage>
</organism>
<dbReference type="EMBL" id="CP036298">
    <property type="protein sequence ID" value="QDV26052.1"/>
    <property type="molecule type" value="Genomic_DNA"/>
</dbReference>
<gene>
    <name evidence="2" type="ORF">Q31a_44230</name>
</gene>
<sequence length="445" mass="49422" precursor="true">MKSRGSNSYLLYNLPRLGVVALLLAASLYQGTAAAADLTQLRVLFVGSERSNEYVDFLKGHVGTIEIADRNSFDPALADRFDVVLLDWPQNEEARLERNAGESPLGKRENWSRPTVLLGSAGLNLACVWQLGGGSGCTCLDPVAYDLKDHPIFESPFHIDRSATIQIETPEAFQDDLDASTISVIPVVDDFKENWRAGWCTYSTAFDIYPDVEFFCGGVNHKTPTAAAIWRQGNLLHFGFQQSPKEMNDIGTKMLLNAIAYISNFSQDRPISITPSVFVGPSARPRSTVAAWLDNPSRASWVEDMVTPELWKTIQAQGDADAKAKWASENTSYFTTDANSKLEIDQDLASLEMGFDDPEFLPVVIGELASSDSVVAQRAKKLLTRYVPDGPSSMESASWVKWHEENKAYLFATDYGHYRWYLDPLAKTRGIPTAELRGAKRMDVR</sequence>
<feature type="chain" id="PRO_5022213442" evidence="1">
    <location>
        <begin position="36"/>
        <end position="445"/>
    </location>
</feature>
<dbReference type="Proteomes" id="UP000318017">
    <property type="component" value="Chromosome"/>
</dbReference>